<sequence length="350" mass="39093">MTDPKLAPFTLHTTPYKTIQGIPIPAHILIPKSISSASQTGKYPILIRFHGGFLVTGTALYTEWLPNWAINLVTQNSAILIMPDYRLLPEATGQEILEDLKDFWKWFGVGFPGYLAGISGNGKIGVNWEKVAVYGESAGGYLAIRSSLLDFSTDVVRDVDGMEFRGPKAVIAAYPMTMLRGKWYSEAGETKSPFGVPQFDGGILDTHIEGMGQGLERKMVISVDPPARLEIAVTMVQRGRWTEIFERAGDEGLWLEDVIVGRSGVNEGGEREGKGAYLFTFHGMKDTAVPWEDTREWMEIWGRKFGENRVKGVWREGMEHGFDGEVEEESVEGKWLKEGLEEVKKEWLGN</sequence>
<dbReference type="InterPro" id="IPR029058">
    <property type="entry name" value="AB_hydrolase_fold"/>
</dbReference>
<dbReference type="InterPro" id="IPR013094">
    <property type="entry name" value="AB_hydrolase_3"/>
</dbReference>
<dbReference type="Proteomes" id="UP000019487">
    <property type="component" value="Unassembled WGS sequence"/>
</dbReference>
<dbReference type="HOGENOM" id="CLU_012494_9_1_1"/>
<comment type="caution">
    <text evidence="2">The sequence shown here is derived from an EMBL/GenBank/DDBJ whole genome shotgun (WGS) entry which is preliminary data.</text>
</comment>
<dbReference type="Pfam" id="PF07859">
    <property type="entry name" value="Abhydrolase_3"/>
    <property type="match status" value="1"/>
</dbReference>
<reference evidence="2 3" key="1">
    <citation type="journal article" date="2014" name="Genome Announc.">
        <title>Draft genome sequence of Sclerotinia borealis, a psychrophilic plant pathogenic fungus.</title>
        <authorList>
            <person name="Mardanov A.V."/>
            <person name="Beletsky A.V."/>
            <person name="Kadnikov V.V."/>
            <person name="Ignatov A.N."/>
            <person name="Ravin N.V."/>
        </authorList>
    </citation>
    <scope>NUCLEOTIDE SEQUENCE [LARGE SCALE GENOMIC DNA]</scope>
    <source>
        <strain evidence="3">F-4157</strain>
    </source>
</reference>
<gene>
    <name evidence="2" type="ORF">SBOR_7736</name>
</gene>
<dbReference type="SUPFAM" id="SSF53474">
    <property type="entry name" value="alpha/beta-Hydrolases"/>
    <property type="match status" value="1"/>
</dbReference>
<evidence type="ECO:0000313" key="2">
    <source>
        <dbReference type="EMBL" id="ESZ91871.1"/>
    </source>
</evidence>
<accession>W9C7Q1</accession>
<protein>
    <recommendedName>
        <fullName evidence="1">Alpha/beta hydrolase fold-3 domain-containing protein</fullName>
    </recommendedName>
</protein>
<dbReference type="InterPro" id="IPR050466">
    <property type="entry name" value="Carboxylest/Gibb_receptor"/>
</dbReference>
<evidence type="ECO:0000313" key="3">
    <source>
        <dbReference type="Proteomes" id="UP000019487"/>
    </source>
</evidence>
<proteinExistence type="predicted"/>
<dbReference type="Gene3D" id="3.40.50.1820">
    <property type="entry name" value="alpha/beta hydrolase"/>
    <property type="match status" value="1"/>
</dbReference>
<dbReference type="OrthoDB" id="19653at2759"/>
<dbReference type="STRING" id="1432307.W9C7Q1"/>
<dbReference type="PANTHER" id="PTHR23024">
    <property type="entry name" value="ARYLACETAMIDE DEACETYLASE"/>
    <property type="match status" value="1"/>
</dbReference>
<dbReference type="AlphaFoldDB" id="W9C7Q1"/>
<organism evidence="2 3">
    <name type="scientific">Sclerotinia borealis (strain F-4128)</name>
    <dbReference type="NCBI Taxonomy" id="1432307"/>
    <lineage>
        <taxon>Eukaryota</taxon>
        <taxon>Fungi</taxon>
        <taxon>Dikarya</taxon>
        <taxon>Ascomycota</taxon>
        <taxon>Pezizomycotina</taxon>
        <taxon>Leotiomycetes</taxon>
        <taxon>Helotiales</taxon>
        <taxon>Sclerotiniaceae</taxon>
        <taxon>Sclerotinia</taxon>
    </lineage>
</organism>
<feature type="domain" description="Alpha/beta hydrolase fold-3" evidence="1">
    <location>
        <begin position="47"/>
        <end position="180"/>
    </location>
</feature>
<evidence type="ECO:0000259" key="1">
    <source>
        <dbReference type="Pfam" id="PF07859"/>
    </source>
</evidence>
<name>W9C7Q1_SCLBF</name>
<dbReference type="GO" id="GO:0016787">
    <property type="term" value="F:hydrolase activity"/>
    <property type="evidence" value="ECO:0007669"/>
    <property type="project" value="InterPro"/>
</dbReference>
<dbReference type="PANTHER" id="PTHR23024:SF339">
    <property type="entry name" value="ALPHA_BETA HYDROLASE FOLD-3 DOMAIN-CONTAINING PROTEIN"/>
    <property type="match status" value="1"/>
</dbReference>
<keyword evidence="3" id="KW-1185">Reference proteome</keyword>
<dbReference type="EMBL" id="AYSA01000450">
    <property type="protein sequence ID" value="ESZ91871.1"/>
    <property type="molecule type" value="Genomic_DNA"/>
</dbReference>